<organism evidence="2 3">
    <name type="scientific">Marinisporobacter balticus</name>
    <dbReference type="NCBI Taxonomy" id="2018667"/>
    <lineage>
        <taxon>Bacteria</taxon>
        <taxon>Bacillati</taxon>
        <taxon>Bacillota</taxon>
        <taxon>Clostridia</taxon>
        <taxon>Peptostreptococcales</taxon>
        <taxon>Thermotaleaceae</taxon>
        <taxon>Marinisporobacter</taxon>
    </lineage>
</organism>
<evidence type="ECO:0000259" key="1">
    <source>
        <dbReference type="PROSITE" id="PS50887"/>
    </source>
</evidence>
<proteinExistence type="predicted"/>
<dbReference type="RefSeq" id="WP_132244160.1">
    <property type="nucleotide sequence ID" value="NZ_SLWV01000007.1"/>
</dbReference>
<evidence type="ECO:0000313" key="2">
    <source>
        <dbReference type="EMBL" id="TCO76884.1"/>
    </source>
</evidence>
<dbReference type="InterPro" id="IPR029787">
    <property type="entry name" value="Nucleotide_cyclase"/>
</dbReference>
<sequence length="285" mass="32314">MIRKVLNIMNQDFMIVNAIDGIRNIKNSALEKGISHFFVMEHREILGVITTKELIEAHPNRIAADAMIQNFTKINVDTPIWKAKELLEKNMEILLVEENKKVVGFITTSLLDIELGKHIDLLTGLYKSDYVYYHAAKFIKNRSEIAIIFMDVDNFGHVDKAYGHICGDNILKDIGMLLNMYKHTDTYLCRFGGDEFMIVTPYTIEQAKAMVKEIMNAVAIHKFQDEIDITISAGIVKGRKYDNRITNPYAAVSQLINIASLASTKAKKSKCKLSIVHETEIDESA</sequence>
<dbReference type="InterPro" id="IPR000644">
    <property type="entry name" value="CBS_dom"/>
</dbReference>
<reference evidence="2 3" key="1">
    <citation type="submission" date="2019-03" db="EMBL/GenBank/DDBJ databases">
        <title>Genomic Encyclopedia of Type Strains, Phase IV (KMG-IV): sequencing the most valuable type-strain genomes for metagenomic binning, comparative biology and taxonomic classification.</title>
        <authorList>
            <person name="Goeker M."/>
        </authorList>
    </citation>
    <scope>NUCLEOTIDE SEQUENCE [LARGE SCALE GENOMIC DNA]</scope>
    <source>
        <strain evidence="2 3">DSM 102940</strain>
    </source>
</reference>
<dbReference type="EMBL" id="SLWV01000007">
    <property type="protein sequence ID" value="TCO76884.1"/>
    <property type="molecule type" value="Genomic_DNA"/>
</dbReference>
<dbReference type="PROSITE" id="PS50887">
    <property type="entry name" value="GGDEF"/>
    <property type="match status" value="1"/>
</dbReference>
<dbReference type="SUPFAM" id="SSF55073">
    <property type="entry name" value="Nucleotide cyclase"/>
    <property type="match status" value="1"/>
</dbReference>
<feature type="domain" description="GGDEF" evidence="1">
    <location>
        <begin position="143"/>
        <end position="278"/>
    </location>
</feature>
<dbReference type="CDD" id="cd01949">
    <property type="entry name" value="GGDEF"/>
    <property type="match status" value="1"/>
</dbReference>
<dbReference type="NCBIfam" id="TIGR00254">
    <property type="entry name" value="GGDEF"/>
    <property type="match status" value="1"/>
</dbReference>
<protein>
    <submittedName>
        <fullName evidence="2">Diguanylate cyclase (GGDEF)-like protein</fullName>
    </submittedName>
</protein>
<dbReference type="AlphaFoldDB" id="A0A4R2KSX4"/>
<dbReference type="InterPro" id="IPR000160">
    <property type="entry name" value="GGDEF_dom"/>
</dbReference>
<dbReference type="Pfam" id="PF00990">
    <property type="entry name" value="GGDEF"/>
    <property type="match status" value="1"/>
</dbReference>
<dbReference type="SUPFAM" id="SSF54631">
    <property type="entry name" value="CBS-domain pair"/>
    <property type="match status" value="1"/>
</dbReference>
<keyword evidence="3" id="KW-1185">Reference proteome</keyword>
<dbReference type="PANTHER" id="PTHR45138:SF9">
    <property type="entry name" value="DIGUANYLATE CYCLASE DGCM-RELATED"/>
    <property type="match status" value="1"/>
</dbReference>
<dbReference type="OrthoDB" id="12905at2"/>
<dbReference type="PANTHER" id="PTHR45138">
    <property type="entry name" value="REGULATORY COMPONENTS OF SENSORY TRANSDUCTION SYSTEM"/>
    <property type="match status" value="1"/>
</dbReference>
<dbReference type="InterPro" id="IPR043128">
    <property type="entry name" value="Rev_trsase/Diguanyl_cyclase"/>
</dbReference>
<dbReference type="Gene3D" id="3.10.580.10">
    <property type="entry name" value="CBS-domain"/>
    <property type="match status" value="1"/>
</dbReference>
<gene>
    <name evidence="2" type="ORF">EV214_10741</name>
</gene>
<dbReference type="GO" id="GO:0052621">
    <property type="term" value="F:diguanylate cyclase activity"/>
    <property type="evidence" value="ECO:0007669"/>
    <property type="project" value="TreeGrafter"/>
</dbReference>
<comment type="caution">
    <text evidence="2">The sequence shown here is derived from an EMBL/GenBank/DDBJ whole genome shotgun (WGS) entry which is preliminary data.</text>
</comment>
<accession>A0A4R2KSX4</accession>
<dbReference type="InterPro" id="IPR046342">
    <property type="entry name" value="CBS_dom_sf"/>
</dbReference>
<dbReference type="InterPro" id="IPR050469">
    <property type="entry name" value="Diguanylate_Cyclase"/>
</dbReference>
<dbReference type="SMART" id="SM00267">
    <property type="entry name" value="GGDEF"/>
    <property type="match status" value="1"/>
</dbReference>
<dbReference type="Pfam" id="PF00571">
    <property type="entry name" value="CBS"/>
    <property type="match status" value="2"/>
</dbReference>
<evidence type="ECO:0000313" key="3">
    <source>
        <dbReference type="Proteomes" id="UP000294919"/>
    </source>
</evidence>
<name>A0A4R2KSX4_9FIRM</name>
<dbReference type="Proteomes" id="UP000294919">
    <property type="component" value="Unassembled WGS sequence"/>
</dbReference>
<dbReference type="Gene3D" id="3.30.70.270">
    <property type="match status" value="1"/>
</dbReference>